<dbReference type="SUPFAM" id="SSF74853">
    <property type="entry name" value="Lamin A/C globular tail domain"/>
    <property type="match status" value="1"/>
</dbReference>
<dbReference type="InterPro" id="IPR013783">
    <property type="entry name" value="Ig-like_fold"/>
</dbReference>
<evidence type="ECO:0008006" key="7">
    <source>
        <dbReference type="Google" id="ProtNLM"/>
    </source>
</evidence>
<organism evidence="5 6">
    <name type="scientific">Candidatus Taylorbacteria bacterium RIFCSPHIGHO2_01_FULL_51_15</name>
    <dbReference type="NCBI Taxonomy" id="1802304"/>
    <lineage>
        <taxon>Bacteria</taxon>
        <taxon>Candidatus Tayloriibacteriota</taxon>
    </lineage>
</organism>
<dbReference type="PROSITE" id="PS50093">
    <property type="entry name" value="PKD"/>
    <property type="match status" value="1"/>
</dbReference>
<keyword evidence="2" id="KW-1133">Transmembrane helix</keyword>
<proteinExistence type="predicted"/>
<dbReference type="Gene3D" id="2.60.40.1260">
    <property type="entry name" value="Lamin Tail domain"/>
    <property type="match status" value="1"/>
</dbReference>
<keyword evidence="2" id="KW-0472">Membrane</keyword>
<evidence type="ECO:0000313" key="6">
    <source>
        <dbReference type="Proteomes" id="UP000178121"/>
    </source>
</evidence>
<dbReference type="InterPro" id="IPR022409">
    <property type="entry name" value="PKD/Chitinase_dom"/>
</dbReference>
<dbReference type="CDD" id="cd00146">
    <property type="entry name" value="PKD"/>
    <property type="match status" value="1"/>
</dbReference>
<dbReference type="Pfam" id="PF00932">
    <property type="entry name" value="LTD"/>
    <property type="match status" value="1"/>
</dbReference>
<dbReference type="Gene3D" id="2.60.40.10">
    <property type="entry name" value="Immunoglobulins"/>
    <property type="match status" value="1"/>
</dbReference>
<evidence type="ECO:0000256" key="2">
    <source>
        <dbReference type="SAM" id="Phobius"/>
    </source>
</evidence>
<evidence type="ECO:0000259" key="3">
    <source>
        <dbReference type="PROSITE" id="PS50093"/>
    </source>
</evidence>
<comment type="caution">
    <text evidence="5">The sequence shown here is derived from an EMBL/GenBank/DDBJ whole genome shotgun (WGS) entry which is preliminary data.</text>
</comment>
<evidence type="ECO:0000313" key="5">
    <source>
        <dbReference type="EMBL" id="OHA20343.1"/>
    </source>
</evidence>
<dbReference type="InterPro" id="IPR001322">
    <property type="entry name" value="Lamin_tail_dom"/>
</dbReference>
<gene>
    <name evidence="5" type="ORF">A2849_01035</name>
</gene>
<dbReference type="InterPro" id="IPR036415">
    <property type="entry name" value="Lamin_tail_dom_sf"/>
</dbReference>
<dbReference type="Pfam" id="PF18911">
    <property type="entry name" value="PKD_4"/>
    <property type="match status" value="1"/>
</dbReference>
<feature type="compositionally biased region" description="Polar residues" evidence="1">
    <location>
        <begin position="54"/>
        <end position="68"/>
    </location>
</feature>
<dbReference type="InterPro" id="IPR000601">
    <property type="entry name" value="PKD_dom"/>
</dbReference>
<feature type="compositionally biased region" description="Basic and acidic residues" evidence="1">
    <location>
        <begin position="292"/>
        <end position="301"/>
    </location>
</feature>
<dbReference type="PROSITE" id="PS51841">
    <property type="entry name" value="LTD"/>
    <property type="match status" value="1"/>
</dbReference>
<dbReference type="InterPro" id="IPR035986">
    <property type="entry name" value="PKD_dom_sf"/>
</dbReference>
<sequence length="393" mass="41566">MAKNSANRNFHYKNPAAGTYTIKATVALRPEGEERSCPSWPLAEWSSGFEATQSITIGGTVENASSTPPSGNAAEEGGSEAAPPSPPATQGSNTVSYKPQISVSALVPSRGIVGAPVLFDATAIGLKKEPLMSARYTWSFGDGGFGEGKKIVHTYHYPAVYVVMVDASSGEWSASDRKEIVIAQPELRISTVKEGGDGFIELRNGGADEVDLSNWQLRSGTRTFSIPEGTRIGAQKAVPFPALITNISADSRSTTLLYPNGDTVTKYEERPAAPPPAPVKKAEEQATQTGAAKKETLRKETIPPSPPVPPADEDARSLPPELSPTASSTPLSQVRELIGAAGASQTVGAMPWLLALGLFLAVSIGGYIMMLRPKKEESAAEKLQKEAAEFEIE</sequence>
<accession>A0A1G2M942</accession>
<dbReference type="SMART" id="SM00089">
    <property type="entry name" value="PKD"/>
    <property type="match status" value="1"/>
</dbReference>
<dbReference type="Proteomes" id="UP000178121">
    <property type="component" value="Unassembled WGS sequence"/>
</dbReference>
<name>A0A1G2M942_9BACT</name>
<feature type="domain" description="LTD" evidence="4">
    <location>
        <begin position="171"/>
        <end position="293"/>
    </location>
</feature>
<keyword evidence="2" id="KW-0812">Transmembrane</keyword>
<feature type="transmembrane region" description="Helical" evidence="2">
    <location>
        <begin position="349"/>
        <end position="369"/>
    </location>
</feature>
<reference evidence="5 6" key="1">
    <citation type="journal article" date="2016" name="Nat. Commun.">
        <title>Thousands of microbial genomes shed light on interconnected biogeochemical processes in an aquifer system.</title>
        <authorList>
            <person name="Anantharaman K."/>
            <person name="Brown C.T."/>
            <person name="Hug L.A."/>
            <person name="Sharon I."/>
            <person name="Castelle C.J."/>
            <person name="Probst A.J."/>
            <person name="Thomas B.C."/>
            <person name="Singh A."/>
            <person name="Wilkins M.J."/>
            <person name="Karaoz U."/>
            <person name="Brodie E.L."/>
            <person name="Williams K.H."/>
            <person name="Hubbard S.S."/>
            <person name="Banfield J.F."/>
        </authorList>
    </citation>
    <scope>NUCLEOTIDE SEQUENCE [LARGE SCALE GENOMIC DNA]</scope>
</reference>
<feature type="compositionally biased region" description="Low complexity" evidence="1">
    <location>
        <begin position="69"/>
        <end position="82"/>
    </location>
</feature>
<evidence type="ECO:0000259" key="4">
    <source>
        <dbReference type="PROSITE" id="PS51841"/>
    </source>
</evidence>
<protein>
    <recommendedName>
        <fullName evidence="7">PKD domain-containing protein</fullName>
    </recommendedName>
</protein>
<feature type="domain" description="PKD" evidence="3">
    <location>
        <begin position="136"/>
        <end position="169"/>
    </location>
</feature>
<feature type="region of interest" description="Disordered" evidence="1">
    <location>
        <begin position="265"/>
        <end position="330"/>
    </location>
</feature>
<evidence type="ECO:0000256" key="1">
    <source>
        <dbReference type="SAM" id="MobiDB-lite"/>
    </source>
</evidence>
<dbReference type="SUPFAM" id="SSF49299">
    <property type="entry name" value="PKD domain"/>
    <property type="match status" value="1"/>
</dbReference>
<feature type="region of interest" description="Disordered" evidence="1">
    <location>
        <begin position="54"/>
        <end position="95"/>
    </location>
</feature>
<dbReference type="AlphaFoldDB" id="A0A1G2M942"/>
<dbReference type="EMBL" id="MHRI01000030">
    <property type="protein sequence ID" value="OHA20343.1"/>
    <property type="molecule type" value="Genomic_DNA"/>
</dbReference>